<name>A0A6J8EXP8_MYTCO</name>
<dbReference type="Proteomes" id="UP000507470">
    <property type="component" value="Unassembled WGS sequence"/>
</dbReference>
<evidence type="ECO:0000256" key="1">
    <source>
        <dbReference type="ARBA" id="ARBA00004651"/>
    </source>
</evidence>
<dbReference type="InterPro" id="IPR000203">
    <property type="entry name" value="GPS"/>
</dbReference>
<dbReference type="OrthoDB" id="10052455at2759"/>
<comment type="subcellular location">
    <subcellularLocation>
        <location evidence="1">Cell membrane</location>
        <topology evidence="1">Multi-pass membrane protein</topology>
    </subcellularLocation>
</comment>
<dbReference type="SMART" id="SM00369">
    <property type="entry name" value="LRR_TYP"/>
    <property type="match status" value="3"/>
</dbReference>
<dbReference type="InterPro" id="IPR003591">
    <property type="entry name" value="Leu-rich_rpt_typical-subtyp"/>
</dbReference>
<evidence type="ECO:0000256" key="8">
    <source>
        <dbReference type="ARBA" id="ARBA00023157"/>
    </source>
</evidence>
<dbReference type="PROSITE" id="PS50227">
    <property type="entry name" value="G_PROTEIN_RECEP_F2_3"/>
    <property type="match status" value="1"/>
</dbReference>
<evidence type="ECO:0000256" key="6">
    <source>
        <dbReference type="ARBA" id="ARBA00022989"/>
    </source>
</evidence>
<dbReference type="InterPro" id="IPR046338">
    <property type="entry name" value="GAIN_dom_sf"/>
</dbReference>
<keyword evidence="5" id="KW-0677">Repeat</keyword>
<dbReference type="PANTHER" id="PTHR12011">
    <property type="entry name" value="ADHESION G-PROTEIN COUPLED RECEPTOR"/>
    <property type="match status" value="1"/>
</dbReference>
<dbReference type="PANTHER" id="PTHR12011:SF347">
    <property type="entry name" value="FI21270P1-RELATED"/>
    <property type="match status" value="1"/>
</dbReference>
<sequence>MRYNSITTIEKGAFRNMTLLASVILANNQITTILDGAFEDVPALKYLSRITKHLGSCRGRVCLLLHVLCMNIDPNVYTADNSMERHMYLGNNKIATIQRGTFDYLPELLVLGFSGNNLTFVRNDTFAHNINLDSLSLDLFCDCNVPFWSWLKSKSFTTERVTCLDRNNVELGTLRASDFDNYNACHYTDSNGGSCSQDSSGDLTCSCVGEWTGTTCAVTLTLHIVETANHCVEHMDNFHTNWSKTAESTLATLACTGEYTGNASRYCSSDGKWEEPDYSNCISKSIQNIKAQTAKLLSGASDYNNVTTILQNLENITRNNNELRSGDMLTSSSILTDIAKYVTDHKDELSVDQLEESGGVTSLVNAVTEFNDAFNNVIDSKFSLVAVKENVVMEVGKSTSDEITVPDRLKTSDTWISDSGTEIKLKKKKNICSGLTGYSSTFYRNVSMLFPEYLITDGKIKSFNGSYGVNSIIADFTIHGTSCSDYSLIIKFDHLFKTRRWHRSNVGNKCFFDIFLNKGNYTRPFCGHWNFNATNTSNGAWSSFGSRVVDAAESYTKCEYNHTTNFAILMSPGRTPLSHHFPLSLISAIGCGVSILFLIITILIHLALWRVVKNVLEKTLMNLCVALVLSYVIFLAGIRQTENEINVIVIIIAVYKLMTIQTHAAKTPKEKSKIGLKGINVMLPLFGVMWVLGTFF</sequence>
<dbReference type="InterPro" id="IPR057244">
    <property type="entry name" value="GAIN_B"/>
</dbReference>
<dbReference type="Pfam" id="PF01825">
    <property type="entry name" value="GPS"/>
    <property type="match status" value="1"/>
</dbReference>
<accession>A0A6J8EXP8</accession>
<dbReference type="Pfam" id="PF02793">
    <property type="entry name" value="HRM"/>
    <property type="match status" value="1"/>
</dbReference>
<dbReference type="PROSITE" id="PS50026">
    <property type="entry name" value="EGF_3"/>
    <property type="match status" value="1"/>
</dbReference>
<dbReference type="SMART" id="SM00303">
    <property type="entry name" value="GPS"/>
    <property type="match status" value="1"/>
</dbReference>
<dbReference type="PROSITE" id="PS50221">
    <property type="entry name" value="GAIN_B"/>
    <property type="match status" value="1"/>
</dbReference>
<evidence type="ECO:0000256" key="3">
    <source>
        <dbReference type="ARBA" id="ARBA00022614"/>
    </source>
</evidence>
<dbReference type="SUPFAM" id="SSF52058">
    <property type="entry name" value="L domain-like"/>
    <property type="match status" value="1"/>
</dbReference>
<evidence type="ECO:0000256" key="5">
    <source>
        <dbReference type="ARBA" id="ARBA00022737"/>
    </source>
</evidence>
<feature type="disulfide bond" evidence="9">
    <location>
        <begin position="185"/>
        <end position="195"/>
    </location>
</feature>
<dbReference type="Pfam" id="PF13855">
    <property type="entry name" value="LRR_8"/>
    <property type="match status" value="2"/>
</dbReference>
<feature type="transmembrane region" description="Helical" evidence="10">
    <location>
        <begin position="674"/>
        <end position="693"/>
    </location>
</feature>
<organism evidence="14 15">
    <name type="scientific">Mytilus coruscus</name>
    <name type="common">Sea mussel</name>
    <dbReference type="NCBI Taxonomy" id="42192"/>
    <lineage>
        <taxon>Eukaryota</taxon>
        <taxon>Metazoa</taxon>
        <taxon>Spiralia</taxon>
        <taxon>Lophotrochozoa</taxon>
        <taxon>Mollusca</taxon>
        <taxon>Bivalvia</taxon>
        <taxon>Autobranchia</taxon>
        <taxon>Pteriomorphia</taxon>
        <taxon>Mytilida</taxon>
        <taxon>Mytiloidea</taxon>
        <taxon>Mytilidae</taxon>
        <taxon>Mytilinae</taxon>
        <taxon>Mytilus</taxon>
    </lineage>
</organism>
<dbReference type="Gene3D" id="2.60.220.50">
    <property type="match status" value="1"/>
</dbReference>
<protein>
    <submittedName>
        <fullName evidence="14">Uncharacterized protein</fullName>
    </submittedName>
</protein>
<feature type="domain" description="EGF-like" evidence="11">
    <location>
        <begin position="181"/>
        <end position="217"/>
    </location>
</feature>
<proteinExistence type="predicted"/>
<dbReference type="GO" id="GO:0004930">
    <property type="term" value="F:G protein-coupled receptor activity"/>
    <property type="evidence" value="ECO:0007669"/>
    <property type="project" value="InterPro"/>
</dbReference>
<evidence type="ECO:0000259" key="12">
    <source>
        <dbReference type="PROSITE" id="PS50221"/>
    </source>
</evidence>
<keyword evidence="15" id="KW-1185">Reference proteome</keyword>
<comment type="caution">
    <text evidence="9">Lacks conserved residue(s) required for the propagation of feature annotation.</text>
</comment>
<dbReference type="EMBL" id="CACVKT020010231">
    <property type="protein sequence ID" value="CAC5425307.1"/>
    <property type="molecule type" value="Genomic_DNA"/>
</dbReference>
<keyword evidence="9" id="KW-0245">EGF-like domain</keyword>
<evidence type="ECO:0000256" key="10">
    <source>
        <dbReference type="SAM" id="Phobius"/>
    </source>
</evidence>
<dbReference type="AlphaFoldDB" id="A0A6J8EXP8"/>
<dbReference type="PROSITE" id="PS00022">
    <property type="entry name" value="EGF_1"/>
    <property type="match status" value="1"/>
</dbReference>
<feature type="disulfide bond" evidence="9">
    <location>
        <begin position="207"/>
        <end position="216"/>
    </location>
</feature>
<dbReference type="InterPro" id="IPR001611">
    <property type="entry name" value="Leu-rich_rpt"/>
</dbReference>
<feature type="domain" description="G-protein coupled receptors family 2 profile 1" evidence="13">
    <location>
        <begin position="215"/>
        <end position="285"/>
    </location>
</feature>
<evidence type="ECO:0000256" key="9">
    <source>
        <dbReference type="PROSITE-ProRule" id="PRU00076"/>
    </source>
</evidence>
<dbReference type="Gene3D" id="1.20.1070.10">
    <property type="entry name" value="Rhodopsin 7-helix transmembrane proteins"/>
    <property type="match status" value="1"/>
</dbReference>
<dbReference type="Pfam" id="PF00002">
    <property type="entry name" value="7tm_2"/>
    <property type="match status" value="1"/>
</dbReference>
<evidence type="ECO:0000313" key="14">
    <source>
        <dbReference type="EMBL" id="CAC5425307.1"/>
    </source>
</evidence>
<keyword evidence="3" id="KW-0433">Leucine-rich repeat</keyword>
<evidence type="ECO:0000259" key="11">
    <source>
        <dbReference type="PROSITE" id="PS50026"/>
    </source>
</evidence>
<dbReference type="InterPro" id="IPR000832">
    <property type="entry name" value="GPCR_2_secretin-like"/>
</dbReference>
<evidence type="ECO:0000256" key="7">
    <source>
        <dbReference type="ARBA" id="ARBA00023136"/>
    </source>
</evidence>
<feature type="transmembrane region" description="Helical" evidence="10">
    <location>
        <begin position="581"/>
        <end position="608"/>
    </location>
</feature>
<feature type="transmembrane region" description="Helical" evidence="10">
    <location>
        <begin position="645"/>
        <end position="662"/>
    </location>
</feature>
<dbReference type="Gene3D" id="3.80.10.10">
    <property type="entry name" value="Ribonuclease Inhibitor"/>
    <property type="match status" value="2"/>
</dbReference>
<dbReference type="InterPro" id="IPR032675">
    <property type="entry name" value="LRR_dom_sf"/>
</dbReference>
<keyword evidence="6 10" id="KW-1133">Transmembrane helix</keyword>
<evidence type="ECO:0000259" key="13">
    <source>
        <dbReference type="PROSITE" id="PS50227"/>
    </source>
</evidence>
<feature type="domain" description="GAIN-B" evidence="12">
    <location>
        <begin position="382"/>
        <end position="576"/>
    </location>
</feature>
<keyword evidence="2" id="KW-1003">Cell membrane</keyword>
<dbReference type="InterPro" id="IPR000742">
    <property type="entry name" value="EGF"/>
</dbReference>
<evidence type="ECO:0000313" key="15">
    <source>
        <dbReference type="Proteomes" id="UP000507470"/>
    </source>
</evidence>
<keyword evidence="7 10" id="KW-0472">Membrane</keyword>
<evidence type="ECO:0000256" key="4">
    <source>
        <dbReference type="ARBA" id="ARBA00022692"/>
    </source>
</evidence>
<dbReference type="InterPro" id="IPR001879">
    <property type="entry name" value="GPCR_2_extracellular_dom"/>
</dbReference>
<dbReference type="InterPro" id="IPR036445">
    <property type="entry name" value="GPCR_2_extracell_dom_sf"/>
</dbReference>
<dbReference type="SMART" id="SM00008">
    <property type="entry name" value="HormR"/>
    <property type="match status" value="1"/>
</dbReference>
<reference evidence="14 15" key="1">
    <citation type="submission" date="2020-06" db="EMBL/GenBank/DDBJ databases">
        <authorList>
            <person name="Li R."/>
            <person name="Bekaert M."/>
        </authorList>
    </citation>
    <scope>NUCLEOTIDE SEQUENCE [LARGE SCALE GENOMIC DNA]</scope>
    <source>
        <strain evidence="15">wild</strain>
    </source>
</reference>
<dbReference type="Gene3D" id="1.25.40.610">
    <property type="match status" value="1"/>
</dbReference>
<dbReference type="GO" id="GO:0005886">
    <property type="term" value="C:plasma membrane"/>
    <property type="evidence" value="ECO:0007669"/>
    <property type="project" value="UniProtKB-SubCell"/>
</dbReference>
<keyword evidence="8 9" id="KW-1015">Disulfide bond</keyword>
<feature type="transmembrane region" description="Helical" evidence="10">
    <location>
        <begin position="620"/>
        <end position="639"/>
    </location>
</feature>
<dbReference type="Gene3D" id="4.10.1240.10">
    <property type="entry name" value="GPCR, family 2, extracellular hormone receptor domain"/>
    <property type="match status" value="1"/>
</dbReference>
<evidence type="ECO:0000256" key="2">
    <source>
        <dbReference type="ARBA" id="ARBA00022475"/>
    </source>
</evidence>
<dbReference type="SUPFAM" id="SSF111418">
    <property type="entry name" value="Hormone receptor domain"/>
    <property type="match status" value="1"/>
</dbReference>
<keyword evidence="4 10" id="KW-0812">Transmembrane</keyword>
<gene>
    <name evidence="14" type="ORF">MCOR_57144</name>
</gene>